<organism evidence="2 3">
    <name type="scientific">Spirosoma liriopis</name>
    <dbReference type="NCBI Taxonomy" id="2937440"/>
    <lineage>
        <taxon>Bacteria</taxon>
        <taxon>Pseudomonadati</taxon>
        <taxon>Bacteroidota</taxon>
        <taxon>Cytophagia</taxon>
        <taxon>Cytophagales</taxon>
        <taxon>Cytophagaceae</taxon>
        <taxon>Spirosoma</taxon>
    </lineage>
</organism>
<protein>
    <submittedName>
        <fullName evidence="2">DUF5712 family protein</fullName>
    </submittedName>
</protein>
<evidence type="ECO:0000256" key="1">
    <source>
        <dbReference type="SAM" id="MobiDB-lite"/>
    </source>
</evidence>
<comment type="caution">
    <text evidence="2">The sequence shown here is derived from an EMBL/GenBank/DDBJ whole genome shotgun (WGS) entry which is preliminary data.</text>
</comment>
<keyword evidence="3" id="KW-1185">Reference proteome</keyword>
<evidence type="ECO:0000313" key="3">
    <source>
        <dbReference type="Proteomes" id="UP001202180"/>
    </source>
</evidence>
<evidence type="ECO:0000313" key="2">
    <source>
        <dbReference type="EMBL" id="MCK8496132.1"/>
    </source>
</evidence>
<gene>
    <name evidence="2" type="ORF">M0L20_29970</name>
</gene>
<dbReference type="EMBL" id="JALPRF010000020">
    <property type="protein sequence ID" value="MCK8496132.1"/>
    <property type="molecule type" value="Genomic_DNA"/>
</dbReference>
<feature type="region of interest" description="Disordered" evidence="1">
    <location>
        <begin position="271"/>
        <end position="295"/>
    </location>
</feature>
<accession>A0ABT0HW82</accession>
<dbReference type="Pfam" id="PF18976">
    <property type="entry name" value="DUF5712"/>
    <property type="match status" value="1"/>
</dbReference>
<dbReference type="InterPro" id="IPR043766">
    <property type="entry name" value="BfmA-like"/>
</dbReference>
<dbReference type="Proteomes" id="UP001202180">
    <property type="component" value="Unassembled WGS sequence"/>
</dbReference>
<sequence length="295" mass="34098">MPHINITASSSGSNTGSCGQLVEYLEKENNLKPEHKAELWFNQSRDDLRPYEVRQDIDSNTAKLKQSEAKFYLVNISPSQKELQHIGNDPQKLKDYTRRVMAEYAANFQRGLGPDDVKWYGKVEYNRGYKWTDPEVKQGINQRGEAKAGHQMHVQIIVSRKDSHNQRLLSPMTNHRGSGKSEAHGQKFGQFNRVEFKERSEATFDTQLGYRRELEETFRYQNTMSNGTTQERVNMTLELRAAEQARQQQLEAALRQVEQLRLQAEQAKKQELAQQQQQIIQQEQKPKKGMSLGMG</sequence>
<feature type="compositionally biased region" description="Low complexity" evidence="1">
    <location>
        <begin position="272"/>
        <end position="283"/>
    </location>
</feature>
<dbReference type="RefSeq" id="WP_248481019.1">
    <property type="nucleotide sequence ID" value="NZ_JALPRF010000020.1"/>
</dbReference>
<proteinExistence type="predicted"/>
<name>A0ABT0HW82_9BACT</name>
<reference evidence="2 3" key="1">
    <citation type="submission" date="2022-04" db="EMBL/GenBank/DDBJ databases">
        <title>Spirosoma sp. strain RP8 genome sequencing and assembly.</title>
        <authorList>
            <person name="Jung Y."/>
        </authorList>
    </citation>
    <scope>NUCLEOTIDE SEQUENCE [LARGE SCALE GENOMIC DNA]</scope>
    <source>
        <strain evidence="2 3">RP8</strain>
    </source>
</reference>